<sequence>MLPKVANQLLHHTTRAVAAVQNQTGHTIRNVLQLQSSSGPSSSNSGRSGGGTGSGGAKYHTGSRSYHGYNGAGRAVTQVESLTSNDVGQGRNDDSDESKTARAGFSARRKSISLGIQDRKKHNSSVFKVVQTHALTRRAFNDRHKGEPASGTSVLSSTGAVSSLQVAPTRPALVRHESTNSTQLAVGESPDALIMTIPHLSTTAKSLPEDSPEARLAQEPVSPAESADTEYELEAYNAINSAVRSGDAVALLDVLRKIRSSPRTPSPSLYNSVLSALYRVRQPGEPLQNILQIYNEMLARSVLPNFRTYTTLIRALTERDAEITSIVEGIQLRMRKRTAFGIVDKDAQEADERRIEALRSENNFRSAMTLFQSVCAIPKSKIASDIYGMLLRSCAQHANVDAAIHVFAHNERRSDLHPTAVVYQHLIRVYSSTGDLQGAREVFQEFLNACESGRLWSGDETSSQEQSARMENRSAKIRVWNGMIDAYIRGGQHPAALALLEQMLDTKAGDALDTADIPPPTQVTFHRIIQAFCATGDVSTALSWFNRLLQQDARPSEEPSVTPTRPIYSIYVALLDALAFDRRIDDLNKVYAGLVECAERDGLEIREMQRLTVLHANYHYLYTQTGLEPSRVTSIVDFLADTVLGHHVKALRYTLYKREEDTTVRPNSYRIAQFYIAAGRLDKAVDYVERYVAIEQQAMESEENAGQANLAIARSRYLVRHLMPLFAEIPAAELSLDLLFRLGRVSNRLGVPIPQAMALRTVEIYRASKDMAAAVSAQADWDALVTIAMAADKQLDIAVDILCDMAQQGMKFGDIHRPVLVQLAQNIIDRRGPEDAKVLLASIAPELVEVLDGLGITTASVNVATKPVRIDPAHSAYVDAYASNSNKTTHLAAYDRLEAGAAEGVYPEPDVIARLISTIGRLGHFDKMHKLYQTAQRVLASMELDKERQSAGWFQVEDHMIIGLAHAGSIDAAHVHRLRILENGGVPSADAYGALVHHVKDTTDDAQNAMALFQEARDHGVQPNLYLYNTIISKLARARRADDALALFQEMKAQRLWPSSVTYGAIIAACCRVGDATSAELLFQEMASQRNFKPRIPPYNTMMQLYTHTKPDRPRVLHYYNAMLAARVQPTAHTYKLLIDAYGSIEPVDVDAMENIFVHVTSGPHPLVQGTHWAALINAWGCVKKDLERATSIFDSIADHPSTKATGQTLPDAVVFEALINVLITLRRTDLLSTYVDRLSSQGIHMTAYIANLLIKGYASVGDIERARGVFENLVDPPEGIAAPFNHAPHDGDSSAPQAPAHVPVYREPSTWEAMVRAELGNSQRDRAVALLERAQARKFPPAVYGRISGIMLGDEPASPWATPSPSSSQA</sequence>
<dbReference type="PROSITE" id="PS51375">
    <property type="entry name" value="PPR"/>
    <property type="match status" value="3"/>
</dbReference>
<dbReference type="InterPro" id="IPR033443">
    <property type="entry name" value="PROP1-like_PPR_dom"/>
</dbReference>
<evidence type="ECO:0000259" key="7">
    <source>
        <dbReference type="Pfam" id="PF17177"/>
    </source>
</evidence>
<dbReference type="RefSeq" id="XP_024337532.1">
    <property type="nucleotide sequence ID" value="XM_024486203.1"/>
</dbReference>
<evidence type="ECO:0000256" key="5">
    <source>
        <dbReference type="PROSITE-ProRule" id="PRU00708"/>
    </source>
</evidence>
<evidence type="ECO:0000256" key="3">
    <source>
        <dbReference type="ARBA" id="ARBA00044493"/>
    </source>
</evidence>
<feature type="compositionally biased region" description="Gly residues" evidence="6">
    <location>
        <begin position="47"/>
        <end position="56"/>
    </location>
</feature>
<evidence type="ECO:0000313" key="8">
    <source>
        <dbReference type="EMBL" id="OSX60738.1"/>
    </source>
</evidence>
<dbReference type="SUPFAM" id="SSF48452">
    <property type="entry name" value="TPR-like"/>
    <property type="match status" value="1"/>
</dbReference>
<dbReference type="Proteomes" id="UP000194127">
    <property type="component" value="Unassembled WGS sequence"/>
</dbReference>
<dbReference type="Pfam" id="PF01535">
    <property type="entry name" value="PPR"/>
    <property type="match status" value="4"/>
</dbReference>
<evidence type="ECO:0000256" key="6">
    <source>
        <dbReference type="SAM" id="MobiDB-lite"/>
    </source>
</evidence>
<feature type="domain" description="PROP1-like PPR" evidence="7">
    <location>
        <begin position="1003"/>
        <end position="1139"/>
    </location>
</feature>
<feature type="repeat" description="PPR" evidence="5">
    <location>
        <begin position="1024"/>
        <end position="1058"/>
    </location>
</feature>
<keyword evidence="9" id="KW-1185">Reference proteome</keyword>
<dbReference type="STRING" id="670580.A0A1X6MWK1"/>
<dbReference type="PANTHER" id="PTHR47447">
    <property type="entry name" value="OS03G0856100 PROTEIN"/>
    <property type="match status" value="1"/>
</dbReference>
<feature type="compositionally biased region" description="Basic and acidic residues" evidence="6">
    <location>
        <begin position="91"/>
        <end position="100"/>
    </location>
</feature>
<evidence type="ECO:0000256" key="1">
    <source>
        <dbReference type="ARBA" id="ARBA00006192"/>
    </source>
</evidence>
<feature type="region of interest" description="Disordered" evidence="6">
    <location>
        <begin position="82"/>
        <end position="106"/>
    </location>
</feature>
<organism evidence="8 9">
    <name type="scientific">Postia placenta MAD-698-R-SB12</name>
    <dbReference type="NCBI Taxonomy" id="670580"/>
    <lineage>
        <taxon>Eukaryota</taxon>
        <taxon>Fungi</taxon>
        <taxon>Dikarya</taxon>
        <taxon>Basidiomycota</taxon>
        <taxon>Agaricomycotina</taxon>
        <taxon>Agaricomycetes</taxon>
        <taxon>Polyporales</taxon>
        <taxon>Adustoporiaceae</taxon>
        <taxon>Rhodonia</taxon>
    </lineage>
</organism>
<comment type="similarity">
    <text evidence="1">Belongs to the CCM1 family.</text>
</comment>
<evidence type="ECO:0000313" key="9">
    <source>
        <dbReference type="Proteomes" id="UP000194127"/>
    </source>
</evidence>
<name>A0A1X6MWK1_9APHY</name>
<comment type="subunit">
    <text evidence="4">Binds to mitochondrial small subunit 15S rRNA.</text>
</comment>
<dbReference type="InterPro" id="IPR002885">
    <property type="entry name" value="PPR_rpt"/>
</dbReference>
<comment type="function">
    <text evidence="3">Regulates mitochondrial small subunit maturation by controlling 15S rRNA 5'-end processing. Localizes to the 5' precursor of the 15S rRNA in a position that is subsequently occupied by mS47 in the mature yeast mtSSU. Uses structure and sequence-specific RNA recognition, binding to a single-stranded region of the precursor and specifically recognizing bases -6 to -1. The exchange of Ccm1 for mS47 is coupled to the irreversible removal of precursor rRNA that is accompanied by conformational changes of the mitoribosomal proteins uS5m and mS26. These conformational changes signal completion of 5'-end rRNA processing through protection of the mature 5'-end of the 15S rRNA and stabilization of mS47. The removal of the 5' precursor together with the dissociation of Ccm1 may be catalyzed by the 5'-3' exoribonuclease Pet127. Involved in the specific removal of group I introns in mitochondrial encoded transcripts.</text>
</comment>
<gene>
    <name evidence="8" type="ORF">POSPLADRAFT_1148637</name>
</gene>
<dbReference type="EMBL" id="KZ110600">
    <property type="protein sequence ID" value="OSX60738.1"/>
    <property type="molecule type" value="Genomic_DNA"/>
</dbReference>
<dbReference type="GeneID" id="36331152"/>
<dbReference type="Gene3D" id="1.25.40.10">
    <property type="entry name" value="Tetratricopeptide repeat domain"/>
    <property type="match status" value="5"/>
</dbReference>
<dbReference type="InterPro" id="IPR011990">
    <property type="entry name" value="TPR-like_helical_dom_sf"/>
</dbReference>
<feature type="repeat" description="PPR" evidence="5">
    <location>
        <begin position="521"/>
        <end position="555"/>
    </location>
</feature>
<accession>A0A1X6MWK1</accession>
<evidence type="ECO:0000256" key="4">
    <source>
        <dbReference type="ARBA" id="ARBA00044511"/>
    </source>
</evidence>
<reference evidence="8 9" key="1">
    <citation type="submission" date="2017-04" db="EMBL/GenBank/DDBJ databases">
        <title>Genome Sequence of the Model Brown-Rot Fungus Postia placenta SB12.</title>
        <authorList>
            <consortium name="DOE Joint Genome Institute"/>
            <person name="Gaskell J."/>
            <person name="Kersten P."/>
            <person name="Larrondo L.F."/>
            <person name="Canessa P."/>
            <person name="Martinez D."/>
            <person name="Hibbett D."/>
            <person name="Schmoll M."/>
            <person name="Kubicek C.P."/>
            <person name="Martinez A.T."/>
            <person name="Yadav J."/>
            <person name="Master E."/>
            <person name="Magnuson J.K."/>
            <person name="James T."/>
            <person name="Yaver D."/>
            <person name="Berka R."/>
            <person name="Labutti K."/>
            <person name="Lipzen A."/>
            <person name="Aerts A."/>
            <person name="Barry K."/>
            <person name="Henrissat B."/>
            <person name="Blanchette R."/>
            <person name="Grigoriev I."/>
            <person name="Cullen D."/>
        </authorList>
    </citation>
    <scope>NUCLEOTIDE SEQUENCE [LARGE SCALE GENOMIC DNA]</scope>
    <source>
        <strain evidence="8 9">MAD-698-R-SB12</strain>
    </source>
</reference>
<feature type="repeat" description="PPR" evidence="5">
    <location>
        <begin position="1059"/>
        <end position="1094"/>
    </location>
</feature>
<feature type="compositionally biased region" description="Low complexity" evidence="6">
    <location>
        <begin position="36"/>
        <end position="46"/>
    </location>
</feature>
<dbReference type="Pfam" id="PF17177">
    <property type="entry name" value="PPR_long"/>
    <property type="match status" value="1"/>
</dbReference>
<evidence type="ECO:0000256" key="2">
    <source>
        <dbReference type="ARBA" id="ARBA00022737"/>
    </source>
</evidence>
<dbReference type="NCBIfam" id="TIGR00756">
    <property type="entry name" value="PPR"/>
    <property type="match status" value="2"/>
</dbReference>
<proteinExistence type="inferred from homology"/>
<protein>
    <recommendedName>
        <fullName evidence="7">PROP1-like PPR domain-containing protein</fullName>
    </recommendedName>
</protein>
<keyword evidence="2" id="KW-0677">Repeat</keyword>
<dbReference type="PANTHER" id="PTHR47447:SF23">
    <property type="entry name" value="PENTACOTRIPEPTIDE-REPEAT REGION OF PRORP DOMAIN-CONTAINING PROTEIN"/>
    <property type="match status" value="1"/>
</dbReference>
<feature type="region of interest" description="Disordered" evidence="6">
    <location>
        <begin position="34"/>
        <end position="70"/>
    </location>
</feature>
<dbReference type="OrthoDB" id="411857at2759"/>
<feature type="region of interest" description="Disordered" evidence="6">
    <location>
        <begin position="204"/>
        <end position="228"/>
    </location>
</feature>